<dbReference type="EMBL" id="CYXP01000009">
    <property type="protein sequence ID" value="CUN29703.1"/>
    <property type="molecule type" value="Genomic_DNA"/>
</dbReference>
<dbReference type="Proteomes" id="UP000441609">
    <property type="component" value="Unassembled WGS sequence"/>
</dbReference>
<dbReference type="EMBL" id="JAQMPJ010000009">
    <property type="protein sequence ID" value="MDB9005600.1"/>
    <property type="molecule type" value="Genomic_DNA"/>
</dbReference>
<evidence type="ECO:0000313" key="1">
    <source>
        <dbReference type="EMBL" id="CUN29703.1"/>
    </source>
</evidence>
<name>A0A173VRD2_PARDI</name>
<evidence type="ECO:0000313" key="3">
    <source>
        <dbReference type="EMBL" id="MSB71812.1"/>
    </source>
</evidence>
<accession>A0A173VRD2</accession>
<evidence type="ECO:0000313" key="4">
    <source>
        <dbReference type="Proteomes" id="UP000095591"/>
    </source>
</evidence>
<protein>
    <submittedName>
        <fullName evidence="1">Uncharacterized protein</fullName>
    </submittedName>
</protein>
<dbReference type="EMBL" id="WKMO01000001">
    <property type="protein sequence ID" value="MSB71812.1"/>
    <property type="molecule type" value="Genomic_DNA"/>
</dbReference>
<reference evidence="3 5" key="2">
    <citation type="journal article" date="2019" name="Nat. Med.">
        <title>A library of human gut bacterial isolates paired with longitudinal multiomics data enables mechanistic microbiome research.</title>
        <authorList>
            <person name="Poyet M."/>
            <person name="Groussin M."/>
            <person name="Gibbons S.M."/>
            <person name="Avila-Pacheco J."/>
            <person name="Jiang X."/>
            <person name="Kearney S.M."/>
            <person name="Perrotta A.R."/>
            <person name="Berdy B."/>
            <person name="Zhao S."/>
            <person name="Lieberman T.D."/>
            <person name="Swanson P.K."/>
            <person name="Smith M."/>
            <person name="Roesemann S."/>
            <person name="Alexander J.E."/>
            <person name="Rich S.A."/>
            <person name="Livny J."/>
            <person name="Vlamakis H."/>
            <person name="Clish C."/>
            <person name="Bullock K."/>
            <person name="Deik A."/>
            <person name="Scott J."/>
            <person name="Pierce K.A."/>
            <person name="Xavier R.J."/>
            <person name="Alm E.J."/>
        </authorList>
    </citation>
    <scope>NUCLEOTIDE SEQUENCE [LARGE SCALE GENOMIC DNA]</scope>
    <source>
        <strain evidence="3 5">BIOML-A20</strain>
    </source>
</reference>
<reference evidence="1 4" key="1">
    <citation type="submission" date="2015-09" db="EMBL/GenBank/DDBJ databases">
        <authorList>
            <consortium name="Pathogen Informatics"/>
        </authorList>
    </citation>
    <scope>NUCLEOTIDE SEQUENCE [LARGE SCALE GENOMIC DNA]</scope>
    <source>
        <strain evidence="1 4">2789STDY5608872</strain>
    </source>
</reference>
<dbReference type="RefSeq" id="WP_005860070.1">
    <property type="nucleotide sequence ID" value="NZ_BQOC01000011.1"/>
</dbReference>
<evidence type="ECO:0000313" key="2">
    <source>
        <dbReference type="EMBL" id="MDB9005600.1"/>
    </source>
</evidence>
<gene>
    <name evidence="1" type="ORF">ERS852429_03438</name>
    <name evidence="3" type="ORF">GKD70_00640</name>
    <name evidence="2" type="ORF">PN599_11370</name>
</gene>
<dbReference type="Proteomes" id="UP001210126">
    <property type="component" value="Unassembled WGS sequence"/>
</dbReference>
<dbReference type="InterPro" id="IPR029044">
    <property type="entry name" value="Nucleotide-diphossugar_trans"/>
</dbReference>
<dbReference type="Proteomes" id="UP000095591">
    <property type="component" value="Unassembled WGS sequence"/>
</dbReference>
<organism evidence="1 4">
    <name type="scientific">Parabacteroides distasonis</name>
    <dbReference type="NCBI Taxonomy" id="823"/>
    <lineage>
        <taxon>Bacteria</taxon>
        <taxon>Pseudomonadati</taxon>
        <taxon>Bacteroidota</taxon>
        <taxon>Bacteroidia</taxon>
        <taxon>Bacteroidales</taxon>
        <taxon>Tannerellaceae</taxon>
        <taxon>Parabacteroides</taxon>
    </lineage>
</organism>
<dbReference type="Gene3D" id="3.90.550.10">
    <property type="entry name" value="Spore Coat Polysaccharide Biosynthesis Protein SpsA, Chain A"/>
    <property type="match status" value="1"/>
</dbReference>
<dbReference type="AlphaFoldDB" id="A0A173VRD2"/>
<evidence type="ECO:0000313" key="5">
    <source>
        <dbReference type="Proteomes" id="UP000441609"/>
    </source>
</evidence>
<proteinExistence type="predicted"/>
<reference evidence="2" key="3">
    <citation type="submission" date="2023-01" db="EMBL/GenBank/DDBJ databases">
        <title>Human gut microbiome strain richness.</title>
        <authorList>
            <person name="Chen-Liaw A."/>
        </authorList>
    </citation>
    <scope>NUCLEOTIDE SEQUENCE</scope>
    <source>
        <strain evidence="2">RTP21484st1_E5_RTP21484_190118</strain>
    </source>
</reference>
<dbReference type="SUPFAM" id="SSF53448">
    <property type="entry name" value="Nucleotide-diphospho-sugar transferases"/>
    <property type="match status" value="1"/>
</dbReference>
<dbReference type="OrthoDB" id="5319641at2"/>
<sequence length="607" mass="72466">MSSKQQDYTEYTVDLSQLTKERPLGVTGILRCQNSADFLDACIESCIEGLDELIAVYHNCTDETANILKRKQSKYPYKIKIFEYQPYIYPIDLTDEQFQETMNLPKDSIHLLSGYTNYAISKVTYRYAIKIDSDQLFFSESFKKYCDAYRTEQKVRINPLEQIAYKLYTSYLHNFKKDKSPKRKWQDWLAIKMVPFYFSYLKKRIKQDKILVSLSGINVLQKNGEWLTFLGDEKIDTTYRDILCPFNGVRDLFFFEVSEEMTYQACYLPKAPGYNQVLEVMFHNKKLFDGGLIWFHLRPCLQKHTETYQYWYEKAEDRFIPVEKFKKCNYSKLKRRKNLFIRSRFESMFSYFYSAQRHSIPWRTLENWRQEESQEKMSSLDLGKYKIEFDTIIQEYIRTAIQEYEVRDTLRLMLGNHSIKNALFVYILSFISKEQMDYIRSRIAGKSIEESIHNISNFLNHFEWIEKKRNTTNNFNIDNHLWTKLLSPYKRCCLVYLVDKEELAHISTFLQKEEIPILLLSEYEIPDDTELPETVTAVQVEFSEQKVFENDSIEQNFPRLFLYANTFETILRILNPSKVVCLTSSKTYQKELLLGFAKDLNTKIECW</sequence>